<proteinExistence type="predicted"/>
<protein>
    <recommendedName>
        <fullName evidence="2">Ice-binding protein C-terminal domain-containing protein</fullName>
    </recommendedName>
</protein>
<dbReference type="STRING" id="330734.ABA45_10295"/>
<keyword evidence="1" id="KW-0732">Signal</keyword>
<keyword evidence="4" id="KW-1185">Reference proteome</keyword>
<dbReference type="NCBIfam" id="TIGR02595">
    <property type="entry name" value="PEP_CTERM"/>
    <property type="match status" value="1"/>
</dbReference>
<feature type="signal peptide" evidence="1">
    <location>
        <begin position="1"/>
        <end position="20"/>
    </location>
</feature>
<reference evidence="3 4" key="1">
    <citation type="submission" date="2015-05" db="EMBL/GenBank/DDBJ databases">
        <title>Complete genome of Marinobacter psychrophilus strain 20041T isolated from sea-ice of the Canadian Basin.</title>
        <authorList>
            <person name="Song L."/>
            <person name="Ren L."/>
            <person name="Yu Y."/>
            <person name="Wang X."/>
        </authorList>
    </citation>
    <scope>NUCLEOTIDE SEQUENCE [LARGE SCALE GENOMIC DNA]</scope>
    <source>
        <strain evidence="3 4">20041</strain>
    </source>
</reference>
<dbReference type="Pfam" id="PF07589">
    <property type="entry name" value="PEP-CTERM"/>
    <property type="match status" value="1"/>
</dbReference>
<dbReference type="EMBL" id="CP011494">
    <property type="protein sequence ID" value="AKO52749.1"/>
    <property type="molecule type" value="Genomic_DNA"/>
</dbReference>
<dbReference type="AlphaFoldDB" id="A0A0H4I1D6"/>
<evidence type="ECO:0000259" key="2">
    <source>
        <dbReference type="Pfam" id="PF07589"/>
    </source>
</evidence>
<evidence type="ECO:0000313" key="4">
    <source>
        <dbReference type="Proteomes" id="UP000036406"/>
    </source>
</evidence>
<name>A0A0H4I1D6_9GAMM</name>
<dbReference type="KEGG" id="mpq:ABA45_10295"/>
<sequence length="188" mass="19527">MIKKLMCACALSAVSSVASAAIISFDFTGGSNAFGDPLLFSQDGLDLSVSGNPGVAVDRDSGLGVLSSLFDTSYQVDGFGPDDTLSMVFGESVTLLSVLFGAVGANDDFTLAVNGTLLSRDIPNGNLFDFSSFNFFSTSFDFSVAGFNDDYYISGINVRTVDVPEPGTLALLGLGLAGLGVARRRQKA</sequence>
<evidence type="ECO:0000256" key="1">
    <source>
        <dbReference type="SAM" id="SignalP"/>
    </source>
</evidence>
<evidence type="ECO:0000313" key="3">
    <source>
        <dbReference type="EMBL" id="AKO52749.1"/>
    </source>
</evidence>
<feature type="chain" id="PRO_5005205983" description="Ice-binding protein C-terminal domain-containing protein" evidence="1">
    <location>
        <begin position="21"/>
        <end position="188"/>
    </location>
</feature>
<dbReference type="Proteomes" id="UP000036406">
    <property type="component" value="Chromosome"/>
</dbReference>
<dbReference type="InterPro" id="IPR013424">
    <property type="entry name" value="Ice-binding_C"/>
</dbReference>
<accession>A0A0H4I1D6</accession>
<feature type="domain" description="Ice-binding protein C-terminal" evidence="2">
    <location>
        <begin position="162"/>
        <end position="184"/>
    </location>
</feature>
<dbReference type="PATRIC" id="fig|330734.3.peg.2164"/>
<gene>
    <name evidence="3" type="ORF">ABA45_10295</name>
</gene>
<organism evidence="3 4">
    <name type="scientific">Marinobacter psychrophilus</name>
    <dbReference type="NCBI Taxonomy" id="330734"/>
    <lineage>
        <taxon>Bacteria</taxon>
        <taxon>Pseudomonadati</taxon>
        <taxon>Pseudomonadota</taxon>
        <taxon>Gammaproteobacteria</taxon>
        <taxon>Pseudomonadales</taxon>
        <taxon>Marinobacteraceae</taxon>
        <taxon>Marinobacter</taxon>
    </lineage>
</organism>